<evidence type="ECO:0000259" key="10">
    <source>
        <dbReference type="Pfam" id="PF08335"/>
    </source>
</evidence>
<keyword evidence="12" id="KW-1185">Reference proteome</keyword>
<dbReference type="GO" id="GO:0047388">
    <property type="term" value="F:[glutamine synthetase]-adenylyl-L-tyrosine phosphorylase activity"/>
    <property type="evidence" value="ECO:0007669"/>
    <property type="project" value="UniProtKB-EC"/>
</dbReference>
<dbReference type="GO" id="GO:0005524">
    <property type="term" value="F:ATP binding"/>
    <property type="evidence" value="ECO:0007669"/>
    <property type="project" value="UniProtKB-UniRule"/>
</dbReference>
<keyword evidence="4 7" id="KW-0067">ATP-binding</keyword>
<comment type="catalytic activity">
    <reaction evidence="7">
        <text>[glutamine synthetase]-L-tyrosine + ATP = [glutamine synthetase]-O(4)-(5'-adenylyl)-L-tyrosine + diphosphate</text>
        <dbReference type="Rhea" id="RHEA:18589"/>
        <dbReference type="Rhea" id="RHEA-COMP:10660"/>
        <dbReference type="Rhea" id="RHEA-COMP:10661"/>
        <dbReference type="ChEBI" id="CHEBI:30616"/>
        <dbReference type="ChEBI" id="CHEBI:33019"/>
        <dbReference type="ChEBI" id="CHEBI:46858"/>
        <dbReference type="ChEBI" id="CHEBI:83624"/>
        <dbReference type="EC" id="2.7.7.42"/>
    </reaction>
</comment>
<dbReference type="EMBL" id="JAZHOG010000009">
    <property type="protein sequence ID" value="MEJ8568741.1"/>
    <property type="molecule type" value="Genomic_DNA"/>
</dbReference>
<accession>A0AAW9RG49</accession>
<keyword evidence="1 7" id="KW-0808">Transferase</keyword>
<dbReference type="EC" id="2.7.7.42" evidence="7"/>
<feature type="domain" description="Glutamate-ammonia ligase adenylyltransferase repeated" evidence="9">
    <location>
        <begin position="46"/>
        <end position="287"/>
    </location>
</feature>
<evidence type="ECO:0000256" key="1">
    <source>
        <dbReference type="ARBA" id="ARBA00022679"/>
    </source>
</evidence>
<feature type="region of interest" description="Adenylyl removase" evidence="7">
    <location>
        <begin position="1"/>
        <end position="453"/>
    </location>
</feature>
<keyword evidence="6 7" id="KW-0511">Multifunctional enzyme</keyword>
<dbReference type="Gene3D" id="3.30.460.10">
    <property type="entry name" value="Beta Polymerase, domain 2"/>
    <property type="match status" value="2"/>
</dbReference>
<keyword evidence="11" id="KW-0436">Ligase</keyword>
<protein>
    <recommendedName>
        <fullName evidence="7">Bifunctional glutamine synthetase adenylyltransferase/adenylyl-removing enzyme</fullName>
    </recommendedName>
    <alternativeName>
        <fullName evidence="7">ATP:glutamine synthetase adenylyltransferase</fullName>
    </alternativeName>
    <alternativeName>
        <fullName evidence="7">ATase</fullName>
    </alternativeName>
    <domain>
        <recommendedName>
            <fullName evidence="7">Glutamine synthetase adenylyl-L-tyrosine phosphorylase</fullName>
            <ecNumber evidence="7">2.7.7.89</ecNumber>
        </recommendedName>
        <alternativeName>
            <fullName evidence="7">Adenylyl removase</fullName>
            <shortName evidence="7">AR</shortName>
            <shortName evidence="7">AT-N</shortName>
        </alternativeName>
    </domain>
    <domain>
        <recommendedName>
            <fullName evidence="7">Glutamine synthetase adenylyl transferase</fullName>
            <ecNumber evidence="7">2.7.7.42</ecNumber>
        </recommendedName>
        <alternativeName>
            <fullName evidence="7">Adenylyl transferase</fullName>
            <shortName evidence="7">AT</shortName>
            <shortName evidence="7">AT-C</shortName>
        </alternativeName>
    </domain>
</protein>
<evidence type="ECO:0000256" key="7">
    <source>
        <dbReference type="HAMAP-Rule" id="MF_00802"/>
    </source>
</evidence>
<evidence type="ECO:0000313" key="11">
    <source>
        <dbReference type="EMBL" id="MEJ8568741.1"/>
    </source>
</evidence>
<evidence type="ECO:0000256" key="2">
    <source>
        <dbReference type="ARBA" id="ARBA00022695"/>
    </source>
</evidence>
<feature type="domain" description="PII-uridylyltransferase/Glutamine-synthetase adenylyltransferase" evidence="10">
    <location>
        <begin position="823"/>
        <end position="910"/>
    </location>
</feature>
<dbReference type="Gene3D" id="1.20.120.330">
    <property type="entry name" value="Nucleotidyltransferases domain 2"/>
    <property type="match status" value="2"/>
</dbReference>
<dbReference type="InterPro" id="IPR023057">
    <property type="entry name" value="GlnE"/>
</dbReference>
<feature type="region of interest" description="Disordered" evidence="8">
    <location>
        <begin position="1"/>
        <end position="42"/>
    </location>
</feature>
<evidence type="ECO:0000259" key="9">
    <source>
        <dbReference type="Pfam" id="PF03710"/>
    </source>
</evidence>
<dbReference type="RefSeq" id="WP_354696063.1">
    <property type="nucleotide sequence ID" value="NZ_JAZHOG010000009.1"/>
</dbReference>
<dbReference type="GO" id="GO:0008882">
    <property type="term" value="F:[glutamate-ammonia-ligase] adenylyltransferase activity"/>
    <property type="evidence" value="ECO:0007669"/>
    <property type="project" value="UniProtKB-UniRule"/>
</dbReference>
<dbReference type="Pfam" id="PF08335">
    <property type="entry name" value="GlnD_UR_UTase"/>
    <property type="match status" value="2"/>
</dbReference>
<dbReference type="PANTHER" id="PTHR30621">
    <property type="entry name" value="GLUTAMINE SYNTHETASE ADENYLYLTRANSFERASE"/>
    <property type="match status" value="1"/>
</dbReference>
<dbReference type="Gene3D" id="1.20.120.1510">
    <property type="match status" value="1"/>
</dbReference>
<dbReference type="PANTHER" id="PTHR30621:SF0">
    <property type="entry name" value="BIFUNCTIONAL GLUTAMINE SYNTHETASE ADENYLYLTRANSFERASE_ADENYLYL-REMOVING ENZYME"/>
    <property type="match status" value="1"/>
</dbReference>
<evidence type="ECO:0000256" key="5">
    <source>
        <dbReference type="ARBA" id="ARBA00022842"/>
    </source>
</evidence>
<dbReference type="EC" id="2.7.7.89" evidence="7"/>
<feature type="compositionally biased region" description="Low complexity" evidence="8">
    <location>
        <begin position="12"/>
        <end position="31"/>
    </location>
</feature>
<evidence type="ECO:0000256" key="4">
    <source>
        <dbReference type="ARBA" id="ARBA00022840"/>
    </source>
</evidence>
<evidence type="ECO:0000256" key="8">
    <source>
        <dbReference type="SAM" id="MobiDB-lite"/>
    </source>
</evidence>
<organism evidence="11 12">
    <name type="scientific">Elongatibacter sediminis</name>
    <dbReference type="NCBI Taxonomy" id="3119006"/>
    <lineage>
        <taxon>Bacteria</taxon>
        <taxon>Pseudomonadati</taxon>
        <taxon>Pseudomonadota</taxon>
        <taxon>Gammaproteobacteria</taxon>
        <taxon>Chromatiales</taxon>
        <taxon>Wenzhouxiangellaceae</taxon>
        <taxon>Elongatibacter</taxon>
    </lineage>
</organism>
<feature type="domain" description="Glutamate-ammonia ligase adenylyltransferase repeated" evidence="9">
    <location>
        <begin position="553"/>
        <end position="803"/>
    </location>
</feature>
<dbReference type="CDD" id="cd05401">
    <property type="entry name" value="NT_GlnE_GlnD_like"/>
    <property type="match status" value="2"/>
</dbReference>
<comment type="similarity">
    <text evidence="7">Belongs to the GlnE family.</text>
</comment>
<dbReference type="SUPFAM" id="SSF81593">
    <property type="entry name" value="Nucleotidyltransferase substrate binding subunit/domain"/>
    <property type="match status" value="2"/>
</dbReference>
<gene>
    <name evidence="7 11" type="primary">glnE</name>
    <name evidence="11" type="ORF">V3330_13995</name>
</gene>
<keyword evidence="2 7" id="KW-0548">Nucleotidyltransferase</keyword>
<dbReference type="HAMAP" id="MF_00802">
    <property type="entry name" value="GlnE"/>
    <property type="match status" value="1"/>
</dbReference>
<feature type="domain" description="PII-uridylyltransferase/Glutamine-synthetase adenylyltransferase" evidence="10">
    <location>
        <begin position="311"/>
        <end position="447"/>
    </location>
</feature>
<dbReference type="NCBIfam" id="NF008292">
    <property type="entry name" value="PRK11072.1"/>
    <property type="match status" value="1"/>
</dbReference>
<keyword evidence="3 7" id="KW-0547">Nucleotide-binding</keyword>
<evidence type="ECO:0000256" key="3">
    <source>
        <dbReference type="ARBA" id="ARBA00022741"/>
    </source>
</evidence>
<dbReference type="Proteomes" id="UP001359886">
    <property type="component" value="Unassembled WGS sequence"/>
</dbReference>
<dbReference type="GO" id="GO:0005829">
    <property type="term" value="C:cytosol"/>
    <property type="evidence" value="ECO:0007669"/>
    <property type="project" value="TreeGrafter"/>
</dbReference>
<comment type="catalytic activity">
    <reaction evidence="7">
        <text>[glutamine synthetase]-O(4)-(5'-adenylyl)-L-tyrosine + phosphate = [glutamine synthetase]-L-tyrosine + ADP</text>
        <dbReference type="Rhea" id="RHEA:43716"/>
        <dbReference type="Rhea" id="RHEA-COMP:10660"/>
        <dbReference type="Rhea" id="RHEA-COMP:10661"/>
        <dbReference type="ChEBI" id="CHEBI:43474"/>
        <dbReference type="ChEBI" id="CHEBI:46858"/>
        <dbReference type="ChEBI" id="CHEBI:83624"/>
        <dbReference type="ChEBI" id="CHEBI:456216"/>
        <dbReference type="EC" id="2.7.7.89"/>
    </reaction>
</comment>
<dbReference type="FunFam" id="1.20.120.330:FF:000005">
    <property type="entry name" value="Bifunctional glutamine synthetase adenylyltransferase/adenylyl-removing enzyme"/>
    <property type="match status" value="1"/>
</dbReference>
<proteinExistence type="inferred from homology"/>
<dbReference type="InterPro" id="IPR043519">
    <property type="entry name" value="NT_sf"/>
</dbReference>
<comment type="cofactor">
    <cofactor evidence="7">
        <name>Mg(2+)</name>
        <dbReference type="ChEBI" id="CHEBI:18420"/>
    </cofactor>
</comment>
<dbReference type="AlphaFoldDB" id="A0AAW9RG49"/>
<dbReference type="InterPro" id="IPR005190">
    <property type="entry name" value="GlnE_rpt_dom"/>
</dbReference>
<dbReference type="GO" id="GO:0000820">
    <property type="term" value="P:regulation of glutamine family amino acid metabolic process"/>
    <property type="evidence" value="ECO:0007669"/>
    <property type="project" value="UniProtKB-UniRule"/>
</dbReference>
<dbReference type="InterPro" id="IPR013546">
    <property type="entry name" value="PII_UdlTrfase/GS_AdlTrfase"/>
</dbReference>
<keyword evidence="5 7" id="KW-0460">Magnesium</keyword>
<dbReference type="Pfam" id="PF03710">
    <property type="entry name" value="GlnE"/>
    <property type="match status" value="2"/>
</dbReference>
<dbReference type="SUPFAM" id="SSF81301">
    <property type="entry name" value="Nucleotidyltransferase"/>
    <property type="match status" value="2"/>
</dbReference>
<sequence>MSTAVPPDHPGHTPAAPARPGAAAAEATPWGGAPPEPLPADRRADHVRACSPFVAGLLDRHPAWLDGLDDRIAPTAEDLRSAIAAAGPDSEDHTIDRLNRGLREFRNHQMARIIWRDLCGLSDLDETFAALTRLAELCLDAALDAHFERLVGKHGEPLGPDGESQRLTVIGLGKFGGGELNLSSDIDIIFCIPGGGGETAGGSGRPLANDAFFIRQARGVIASLSDVTAEGFCFRVDTRLRPYGDASPLCTPLAALEQYYQREGRDWERYALIKARPVAGDHELGKELMQLIRPFVYRRYIDFSAIEALQNMHASVREDARRKERLDDIKRGPGGIREIEFLAQCFQILRGGREPVLQTPSLAATLDAIGELELLEPGQLDALRADYVFLRQLENRIQALHDQQEHRMPHGDDRGRLARAMGCADTEHLERRTAEVRQRVEERFRGIFPHRPEAEPDSDWSERWRAMQFGDEAAADASEGDPSLQAFLRALSRRALSQRARRRLDRLMPLLLRRLAERSLDEATLNRIYDLILAISQRSAYLVLLVQNPAALNRMIDLFARSAWIAEKVTRFPALLDELIDPSLGRQIPTEEELGQSVNRLLAAGQGAEAVLDGLNYLRLAITLRIAVALLQDNLRGEGAQTGLAGLAAAVLRGVLELAAGEIEQRHGRIDTPEPEGTGNSLAIIAYGSLGAFEPGFDSDLDIVFLFRSGDPPSGGARSLPAERYYARLAQRTLSFLTAMTPSGRLYAVDTRLRPNGRAGSLVSSVEAFSEYQEKEAWTWELQALTRARAIAGNPSTGAAFEAIRKRVLSQPRDADKLQTDLTEMRARIQREHGEGQDTSGRAKLARGGLIDIEFIIQRGVLESACDHPEVLRSTASLEQLHSLVECGWIGAEEAASLERAARGLRQSRMWRAVTGDDPENPHGEAVDPDVVRSIFEARVGPLAEPT</sequence>
<name>A0AAW9RG49_9GAMM</name>
<feature type="region of interest" description="Adenylyl transferase" evidence="7">
    <location>
        <begin position="453"/>
        <end position="947"/>
    </location>
</feature>
<reference evidence="11 12" key="1">
    <citation type="submission" date="2024-02" db="EMBL/GenBank/DDBJ databases">
        <title>A novel Wenzhouxiangellaceae bacterium, isolated from coastal sediments.</title>
        <authorList>
            <person name="Du Z.-J."/>
            <person name="Ye Y.-Q."/>
            <person name="Zhang X.-Y."/>
        </authorList>
    </citation>
    <scope>NUCLEOTIDE SEQUENCE [LARGE SCALE GENOMIC DNA]</scope>
    <source>
        <strain evidence="11 12">CH-27</strain>
    </source>
</reference>
<dbReference type="GO" id="GO:0016874">
    <property type="term" value="F:ligase activity"/>
    <property type="evidence" value="ECO:0007669"/>
    <property type="project" value="UniProtKB-KW"/>
</dbReference>
<evidence type="ECO:0000256" key="6">
    <source>
        <dbReference type="ARBA" id="ARBA00023268"/>
    </source>
</evidence>
<evidence type="ECO:0000313" key="12">
    <source>
        <dbReference type="Proteomes" id="UP001359886"/>
    </source>
</evidence>
<comment type="function">
    <text evidence="7">Involved in the regulation of glutamine synthetase GlnA, a key enzyme in the process to assimilate ammonia. When cellular nitrogen levels are high, the C-terminal adenylyl transferase (AT) inactivates GlnA by covalent transfer of an adenylyl group from ATP to specific tyrosine residue of GlnA, thus reducing its activity. Conversely, when nitrogen levels are low, the N-terminal adenylyl removase (AR) activates GlnA by removing the adenylyl group by phosphorolysis, increasing its activity. The regulatory region of GlnE binds the signal transduction protein PII (GlnB) which indicates the nitrogen status of the cell.</text>
</comment>
<comment type="caution">
    <text evidence="11">The sequence shown here is derived from an EMBL/GenBank/DDBJ whole genome shotgun (WGS) entry which is preliminary data.</text>
</comment>
<dbReference type="GO" id="GO:0000287">
    <property type="term" value="F:magnesium ion binding"/>
    <property type="evidence" value="ECO:0007669"/>
    <property type="project" value="UniProtKB-UniRule"/>
</dbReference>